<evidence type="ECO:0000313" key="10">
    <source>
        <dbReference type="EMBL" id="MFC5708250.1"/>
    </source>
</evidence>
<dbReference type="Pfam" id="PF00005">
    <property type="entry name" value="ABC_tran"/>
    <property type="match status" value="1"/>
</dbReference>
<dbReference type="PANTHER" id="PTHR24221">
    <property type="entry name" value="ATP-BINDING CASSETTE SUB-FAMILY B"/>
    <property type="match status" value="1"/>
</dbReference>
<keyword evidence="5 7" id="KW-1133">Transmembrane helix</keyword>
<evidence type="ECO:0000256" key="4">
    <source>
        <dbReference type="ARBA" id="ARBA00022840"/>
    </source>
</evidence>
<dbReference type="InterPro" id="IPR010128">
    <property type="entry name" value="ATPase_T1SS_PrtD-like"/>
</dbReference>
<dbReference type="InterPro" id="IPR039421">
    <property type="entry name" value="Type_1_exporter"/>
</dbReference>
<organism evidence="10 11">
    <name type="scientific">Aeromonas eucrenophila</name>
    <dbReference type="NCBI Taxonomy" id="649"/>
    <lineage>
        <taxon>Bacteria</taxon>
        <taxon>Pseudomonadati</taxon>
        <taxon>Pseudomonadota</taxon>
        <taxon>Gammaproteobacteria</taxon>
        <taxon>Aeromonadales</taxon>
        <taxon>Aeromonadaceae</taxon>
        <taxon>Aeromonas</taxon>
    </lineage>
</organism>
<dbReference type="NCBIfam" id="TIGR01842">
    <property type="entry name" value="type_I_sec_PrtD"/>
    <property type="match status" value="1"/>
</dbReference>
<reference evidence="11" key="1">
    <citation type="journal article" date="2019" name="Int. J. Syst. Evol. Microbiol.">
        <title>The Global Catalogue of Microorganisms (GCM) 10K type strain sequencing project: providing services to taxonomists for standard genome sequencing and annotation.</title>
        <authorList>
            <consortium name="The Broad Institute Genomics Platform"/>
            <consortium name="The Broad Institute Genome Sequencing Center for Infectious Disease"/>
            <person name="Wu L."/>
            <person name="Ma J."/>
        </authorList>
    </citation>
    <scope>NUCLEOTIDE SEQUENCE [LARGE SCALE GENOMIC DNA]</scope>
    <source>
        <strain evidence="11">KCTC 15012</strain>
    </source>
</reference>
<dbReference type="InterPro" id="IPR011527">
    <property type="entry name" value="ABC1_TM_dom"/>
</dbReference>
<keyword evidence="4" id="KW-0067">ATP-binding</keyword>
<accession>A0ABW0YF62</accession>
<dbReference type="InterPro" id="IPR047957">
    <property type="entry name" value="ABC_AprD-like_6TM"/>
</dbReference>
<dbReference type="RefSeq" id="WP_082041398.1">
    <property type="nucleotide sequence ID" value="NZ_CDDF01000001.1"/>
</dbReference>
<dbReference type="Proteomes" id="UP001596132">
    <property type="component" value="Unassembled WGS sequence"/>
</dbReference>
<dbReference type="CDD" id="cd03246">
    <property type="entry name" value="ABCC_Protease_Secretion"/>
    <property type="match status" value="1"/>
</dbReference>
<feature type="transmembrane region" description="Helical" evidence="7">
    <location>
        <begin position="55"/>
        <end position="75"/>
    </location>
</feature>
<dbReference type="PROSITE" id="PS50929">
    <property type="entry name" value="ABC_TM1F"/>
    <property type="match status" value="1"/>
</dbReference>
<feature type="transmembrane region" description="Helical" evidence="7">
    <location>
        <begin position="246"/>
        <end position="264"/>
    </location>
</feature>
<dbReference type="InterPro" id="IPR003593">
    <property type="entry name" value="AAA+_ATPase"/>
</dbReference>
<comment type="subcellular location">
    <subcellularLocation>
        <location evidence="1">Cell membrane</location>
        <topology evidence="1">Multi-pass membrane protein</topology>
    </subcellularLocation>
</comment>
<sequence length="597" mass="64495">MKFLGAHNELTTALFSARPVFATLILFSCVINLLMFAPSIYMLQVYDRVLASQNTTTLFMLTLLIIGVYLLIAMLEGVRGLVMIRIGNRLEQQLNKRVFGAAFERNLHQGQGTPAQALSDLTSARQFLAGNSLFAFFDAPWTPLYLAVAFLIHPLLGWLTLFGSSLLVILALITENLTNKPLAQANKLSMAGSALINNQLRNSEAIEAMGMLSAMRQHWLTLQRQVLGLQTMASDRAVFVNSITRFVRVLLQSLALGAGALLVIEGEITPGMMIASSIILGRALTPVEQVISSWKLLLQFRGTWHRLLTLLNDYPARPAQVSLPRPNGNLSVEGVFATAPGGGPAILRNFNFTLSAGEILGIIGPSACGKSTLARLLMGIWAPQSGTVRLDGADIYQWDKAELGASLGYLPQEVELFDGTVAQNIARFGELNSEALVAAAKLAGVHEMILRFPLGYETPLGVGGCLLSGGQKQRIGLARALYGDPALIVLDEPNASLDDVGEAALIQAIQRFKQKGHTLVLISHRPTILGVVDKVLLLSDGMMKAFGTRDEVFAALREASMLRSVPVQGADITTEITQAEVDSINIQKKAVRTGESS</sequence>
<dbReference type="EMBL" id="JBHSPP010000017">
    <property type="protein sequence ID" value="MFC5708250.1"/>
    <property type="molecule type" value="Genomic_DNA"/>
</dbReference>
<dbReference type="SUPFAM" id="SSF52540">
    <property type="entry name" value="P-loop containing nucleoside triphosphate hydrolases"/>
    <property type="match status" value="1"/>
</dbReference>
<evidence type="ECO:0000259" key="8">
    <source>
        <dbReference type="PROSITE" id="PS50893"/>
    </source>
</evidence>
<evidence type="ECO:0000259" key="9">
    <source>
        <dbReference type="PROSITE" id="PS50929"/>
    </source>
</evidence>
<dbReference type="PROSITE" id="PS00211">
    <property type="entry name" value="ABC_TRANSPORTER_1"/>
    <property type="match status" value="1"/>
</dbReference>
<dbReference type="InterPro" id="IPR036640">
    <property type="entry name" value="ABC1_TM_sf"/>
</dbReference>
<feature type="transmembrane region" description="Helical" evidence="7">
    <location>
        <begin position="20"/>
        <end position="43"/>
    </location>
</feature>
<dbReference type="Pfam" id="PF00664">
    <property type="entry name" value="ABC_membrane"/>
    <property type="match status" value="1"/>
</dbReference>
<keyword evidence="6 7" id="KW-0472">Membrane</keyword>
<dbReference type="InterPro" id="IPR017871">
    <property type="entry name" value="ABC_transporter-like_CS"/>
</dbReference>
<dbReference type="PROSITE" id="PS51257">
    <property type="entry name" value="PROKAR_LIPOPROTEIN"/>
    <property type="match status" value="1"/>
</dbReference>
<dbReference type="InterPro" id="IPR027417">
    <property type="entry name" value="P-loop_NTPase"/>
</dbReference>
<keyword evidence="11" id="KW-1185">Reference proteome</keyword>
<evidence type="ECO:0000313" key="11">
    <source>
        <dbReference type="Proteomes" id="UP001596132"/>
    </source>
</evidence>
<evidence type="ECO:0000256" key="3">
    <source>
        <dbReference type="ARBA" id="ARBA00022741"/>
    </source>
</evidence>
<keyword evidence="3" id="KW-0547">Nucleotide-binding</keyword>
<evidence type="ECO:0000256" key="6">
    <source>
        <dbReference type="ARBA" id="ARBA00023136"/>
    </source>
</evidence>
<evidence type="ECO:0000256" key="5">
    <source>
        <dbReference type="ARBA" id="ARBA00022989"/>
    </source>
</evidence>
<name>A0ABW0YF62_9GAMM</name>
<dbReference type="CDD" id="cd18586">
    <property type="entry name" value="ABC_6TM_PrtD_like"/>
    <property type="match status" value="1"/>
</dbReference>
<dbReference type="SUPFAM" id="SSF90123">
    <property type="entry name" value="ABC transporter transmembrane region"/>
    <property type="match status" value="1"/>
</dbReference>
<evidence type="ECO:0000256" key="2">
    <source>
        <dbReference type="ARBA" id="ARBA00022692"/>
    </source>
</evidence>
<dbReference type="PROSITE" id="PS50893">
    <property type="entry name" value="ABC_TRANSPORTER_2"/>
    <property type="match status" value="1"/>
</dbReference>
<protein>
    <submittedName>
        <fullName evidence="10">Type I secretion system permease/ATPase</fullName>
    </submittedName>
</protein>
<proteinExistence type="predicted"/>
<comment type="caution">
    <text evidence="10">The sequence shown here is derived from an EMBL/GenBank/DDBJ whole genome shotgun (WGS) entry which is preliminary data.</text>
</comment>
<feature type="transmembrane region" description="Helical" evidence="7">
    <location>
        <begin position="144"/>
        <end position="173"/>
    </location>
</feature>
<dbReference type="Gene3D" id="1.20.1560.10">
    <property type="entry name" value="ABC transporter type 1, transmembrane domain"/>
    <property type="match status" value="1"/>
</dbReference>
<evidence type="ECO:0000256" key="7">
    <source>
        <dbReference type="SAM" id="Phobius"/>
    </source>
</evidence>
<dbReference type="InterPro" id="IPR003439">
    <property type="entry name" value="ABC_transporter-like_ATP-bd"/>
</dbReference>
<feature type="domain" description="ABC transmembrane type-1" evidence="9">
    <location>
        <begin position="22"/>
        <end position="299"/>
    </location>
</feature>
<gene>
    <name evidence="10" type="ORF">ACFPVW_19770</name>
</gene>
<dbReference type="PANTHER" id="PTHR24221:SF248">
    <property type="entry name" value="ABC TRANSPORTER TRANSMEMBRANE REGION"/>
    <property type="match status" value="1"/>
</dbReference>
<keyword evidence="2 7" id="KW-0812">Transmembrane</keyword>
<dbReference type="Gene3D" id="3.40.50.300">
    <property type="entry name" value="P-loop containing nucleotide triphosphate hydrolases"/>
    <property type="match status" value="1"/>
</dbReference>
<evidence type="ECO:0000256" key="1">
    <source>
        <dbReference type="ARBA" id="ARBA00004651"/>
    </source>
</evidence>
<feature type="domain" description="ABC transporter" evidence="8">
    <location>
        <begin position="330"/>
        <end position="565"/>
    </location>
</feature>
<dbReference type="SMART" id="SM00382">
    <property type="entry name" value="AAA"/>
    <property type="match status" value="1"/>
</dbReference>